<dbReference type="PIRSF" id="PIRSF006493">
    <property type="entry name" value="Prok_Ku"/>
    <property type="match status" value="1"/>
</dbReference>
<organism evidence="4 5">
    <name type="scientific">Pelobium manganitolerans</name>
    <dbReference type="NCBI Taxonomy" id="1842495"/>
    <lineage>
        <taxon>Bacteria</taxon>
        <taxon>Pseudomonadati</taxon>
        <taxon>Bacteroidota</taxon>
        <taxon>Sphingobacteriia</taxon>
        <taxon>Sphingobacteriales</taxon>
        <taxon>Sphingobacteriaceae</taxon>
        <taxon>Pelobium</taxon>
    </lineage>
</organism>
<comment type="caution">
    <text evidence="4">The sequence shown here is derived from an EMBL/GenBank/DDBJ whole genome shotgun (WGS) entry which is preliminary data.</text>
</comment>
<dbReference type="GO" id="GO:0003690">
    <property type="term" value="F:double-stranded DNA binding"/>
    <property type="evidence" value="ECO:0007669"/>
    <property type="project" value="UniProtKB-UniRule"/>
</dbReference>
<sequence length="255" mass="29239">MRSIWNGTIGFGLVNIPVKLYSAIESGNIDLDMLDSRDHSHIKYQRINEKTRKEVPYEKIVKGYLMNDEYIVLEEQDFDDASPEKSRNIAIENFVKVDEINPMLFETSYYAEPAKQGEKAYALLLKALEKTKLAGFGSFVLRQKEALCVIYPKNGVLVISRIRFAQEIRKTDELNTPDDINVGKKELDVALALIKQYTSDFDIEAYKDTYNQQLMKIIKAKAKGKRPTIKKLKPKKAKSDDLYDQLMESLNKKGA</sequence>
<evidence type="ECO:0000256" key="1">
    <source>
        <dbReference type="ARBA" id="ARBA00023125"/>
    </source>
</evidence>
<dbReference type="SMART" id="SM00559">
    <property type="entry name" value="Ku78"/>
    <property type="match status" value="1"/>
</dbReference>
<dbReference type="RefSeq" id="WP_120182725.1">
    <property type="nucleotide sequence ID" value="NZ_CBINCU010000015.1"/>
</dbReference>
<dbReference type="Pfam" id="PF02735">
    <property type="entry name" value="Ku"/>
    <property type="match status" value="1"/>
</dbReference>
<dbReference type="Gene3D" id="2.40.290.10">
    <property type="match status" value="1"/>
</dbReference>
<reference evidence="4 5" key="1">
    <citation type="submission" date="2016-07" db="EMBL/GenBank/DDBJ databases">
        <title>Genome of Pelobium manganitolerans.</title>
        <authorList>
            <person name="Wu S."/>
            <person name="Wang G."/>
        </authorList>
    </citation>
    <scope>NUCLEOTIDE SEQUENCE [LARGE SCALE GENOMIC DNA]</scope>
    <source>
        <strain evidence="4 5">YS-25</strain>
    </source>
</reference>
<gene>
    <name evidence="2" type="primary">ku</name>
    <name evidence="4" type="ORF">BCY91_09645</name>
</gene>
<dbReference type="EMBL" id="MBTA01000027">
    <property type="protein sequence ID" value="RKD13813.1"/>
    <property type="molecule type" value="Genomic_DNA"/>
</dbReference>
<dbReference type="OrthoDB" id="9795084at2"/>
<evidence type="ECO:0000259" key="3">
    <source>
        <dbReference type="SMART" id="SM00559"/>
    </source>
</evidence>
<dbReference type="SUPFAM" id="SSF100939">
    <property type="entry name" value="SPOC domain-like"/>
    <property type="match status" value="1"/>
</dbReference>
<feature type="domain" description="Ku" evidence="3">
    <location>
        <begin position="52"/>
        <end position="179"/>
    </location>
</feature>
<accession>A0A419S3E7</accession>
<dbReference type="Proteomes" id="UP000283433">
    <property type="component" value="Unassembled WGS sequence"/>
</dbReference>
<dbReference type="InterPro" id="IPR009187">
    <property type="entry name" value="Prok_Ku"/>
</dbReference>
<dbReference type="InterPro" id="IPR016194">
    <property type="entry name" value="SPOC-like_C_dom_sf"/>
</dbReference>
<comment type="similarity">
    <text evidence="2">Belongs to the prokaryotic Ku family.</text>
</comment>
<dbReference type="InterPro" id="IPR006164">
    <property type="entry name" value="DNA_bd_Ku70/Ku80"/>
</dbReference>
<dbReference type="GO" id="GO:0006310">
    <property type="term" value="P:DNA recombination"/>
    <property type="evidence" value="ECO:0007669"/>
    <property type="project" value="UniProtKB-KW"/>
</dbReference>
<keyword evidence="1 2" id="KW-0238">DNA-binding</keyword>
<keyword evidence="2" id="KW-0234">DNA repair</keyword>
<dbReference type="PANTHER" id="PTHR41251:SF1">
    <property type="entry name" value="NON-HOMOLOGOUS END JOINING PROTEIN KU"/>
    <property type="match status" value="1"/>
</dbReference>
<comment type="function">
    <text evidence="2">With LigD forms a non-homologous end joining (NHEJ) DNA repair enzyme, which repairs dsDNA breaks with reduced fidelity. Binds linear dsDNA with 5'- and 3'- overhangs but not closed circular dsDNA nor ssDNA. Recruits and stimulates the ligase activity of LigD.</text>
</comment>
<evidence type="ECO:0000256" key="2">
    <source>
        <dbReference type="HAMAP-Rule" id="MF_01875"/>
    </source>
</evidence>
<dbReference type="AlphaFoldDB" id="A0A419S3E7"/>
<protein>
    <recommendedName>
        <fullName evidence="2">Non-homologous end joining protein Ku</fullName>
    </recommendedName>
</protein>
<comment type="subunit">
    <text evidence="2">Homodimer. Interacts with LigD.</text>
</comment>
<name>A0A419S3E7_9SPHI</name>
<dbReference type="HAMAP" id="MF_01875">
    <property type="entry name" value="Prokaryotic_Ku"/>
    <property type="match status" value="1"/>
</dbReference>
<evidence type="ECO:0000313" key="5">
    <source>
        <dbReference type="Proteomes" id="UP000283433"/>
    </source>
</evidence>
<keyword evidence="5" id="KW-1185">Reference proteome</keyword>
<evidence type="ECO:0000313" key="4">
    <source>
        <dbReference type="EMBL" id="RKD13813.1"/>
    </source>
</evidence>
<dbReference type="GO" id="GO:0006303">
    <property type="term" value="P:double-strand break repair via nonhomologous end joining"/>
    <property type="evidence" value="ECO:0007669"/>
    <property type="project" value="UniProtKB-UniRule"/>
</dbReference>
<dbReference type="PANTHER" id="PTHR41251">
    <property type="entry name" value="NON-HOMOLOGOUS END JOINING PROTEIN KU"/>
    <property type="match status" value="1"/>
</dbReference>
<dbReference type="NCBIfam" id="TIGR02772">
    <property type="entry name" value="Ku_bact"/>
    <property type="match status" value="1"/>
</dbReference>
<proteinExistence type="inferred from homology"/>
<keyword evidence="2" id="KW-0227">DNA damage</keyword>
<keyword evidence="2" id="KW-0233">DNA recombination</keyword>